<dbReference type="SUPFAM" id="SSF52172">
    <property type="entry name" value="CheY-like"/>
    <property type="match status" value="1"/>
</dbReference>
<gene>
    <name evidence="3" type="ORF">HNQ10_002602</name>
</gene>
<dbReference type="EMBL" id="JACHFV010000008">
    <property type="protein sequence ID" value="MBB5295763.1"/>
    <property type="molecule type" value="Genomic_DNA"/>
</dbReference>
<dbReference type="RefSeq" id="WP_260177301.1">
    <property type="nucleotide sequence ID" value="NZ_BSUI01000005.1"/>
</dbReference>
<dbReference type="PROSITE" id="PS50110">
    <property type="entry name" value="RESPONSE_REGULATORY"/>
    <property type="match status" value="1"/>
</dbReference>
<dbReference type="SMART" id="SM00448">
    <property type="entry name" value="REC"/>
    <property type="match status" value="1"/>
</dbReference>
<evidence type="ECO:0000313" key="4">
    <source>
        <dbReference type="Proteomes" id="UP000536909"/>
    </source>
</evidence>
<reference evidence="3 4" key="1">
    <citation type="submission" date="2020-08" db="EMBL/GenBank/DDBJ databases">
        <title>Genomic Encyclopedia of Type Strains, Phase IV (KMG-IV): sequencing the most valuable type-strain genomes for metagenomic binning, comparative biology and taxonomic classification.</title>
        <authorList>
            <person name="Goeker M."/>
        </authorList>
    </citation>
    <scope>NUCLEOTIDE SEQUENCE [LARGE SCALE GENOMIC DNA]</scope>
    <source>
        <strain evidence="3 4">DSM 105434</strain>
    </source>
</reference>
<dbReference type="CDD" id="cd17557">
    <property type="entry name" value="REC_Rcp-like"/>
    <property type="match status" value="1"/>
</dbReference>
<evidence type="ECO:0000313" key="3">
    <source>
        <dbReference type="EMBL" id="MBB5295763.1"/>
    </source>
</evidence>
<evidence type="ECO:0000256" key="1">
    <source>
        <dbReference type="PROSITE-ProRule" id="PRU00169"/>
    </source>
</evidence>
<dbReference type="InterPro" id="IPR011006">
    <property type="entry name" value="CheY-like_superfamily"/>
</dbReference>
<feature type="modified residue" description="4-aspartylphosphate" evidence="1">
    <location>
        <position position="69"/>
    </location>
</feature>
<protein>
    <submittedName>
        <fullName evidence="3">CheY-like chemotaxis protein</fullName>
    </submittedName>
</protein>
<proteinExistence type="predicted"/>
<dbReference type="Proteomes" id="UP000536909">
    <property type="component" value="Unassembled WGS sequence"/>
</dbReference>
<keyword evidence="4" id="KW-1185">Reference proteome</keyword>
<name>A0ABR6MUZ3_9DEIO</name>
<dbReference type="InterPro" id="IPR052893">
    <property type="entry name" value="TCS_response_regulator"/>
</dbReference>
<evidence type="ECO:0000259" key="2">
    <source>
        <dbReference type="PROSITE" id="PS50110"/>
    </source>
</evidence>
<comment type="caution">
    <text evidence="3">The sequence shown here is derived from an EMBL/GenBank/DDBJ whole genome shotgun (WGS) entry which is preliminary data.</text>
</comment>
<organism evidence="3 4">
    <name type="scientific">Deinococcus metallilatus</name>
    <dbReference type="NCBI Taxonomy" id="1211322"/>
    <lineage>
        <taxon>Bacteria</taxon>
        <taxon>Thermotogati</taxon>
        <taxon>Deinococcota</taxon>
        <taxon>Deinococci</taxon>
        <taxon>Deinococcales</taxon>
        <taxon>Deinococcaceae</taxon>
        <taxon>Deinococcus</taxon>
    </lineage>
</organism>
<dbReference type="Pfam" id="PF00072">
    <property type="entry name" value="Response_reg"/>
    <property type="match status" value="1"/>
</dbReference>
<dbReference type="InterPro" id="IPR001789">
    <property type="entry name" value="Sig_transdc_resp-reg_receiver"/>
</dbReference>
<keyword evidence="1" id="KW-0597">Phosphoprotein</keyword>
<dbReference type="PANTHER" id="PTHR44520">
    <property type="entry name" value="RESPONSE REGULATOR RCP1-RELATED"/>
    <property type="match status" value="1"/>
</dbReference>
<dbReference type="PANTHER" id="PTHR44520:SF2">
    <property type="entry name" value="RESPONSE REGULATOR RCP1"/>
    <property type="match status" value="1"/>
</dbReference>
<accession>A0ABR6MUZ3</accession>
<feature type="domain" description="Response regulatory" evidence="2">
    <location>
        <begin position="11"/>
        <end position="136"/>
    </location>
</feature>
<sequence length="148" mass="16439">MTGRTGAALFEILLVEDSGADVFLMQEAFEEVSPQVRLHLASDGVEALAFLRRQGEFADAPRPDLVLLDLNLPRKSGLEVLAEVRGDAGLCALPVMVLSTSDARHDVKRAYELGVNAYMLKPRDLAGFFERVRLIEQFWLSAVRLPDR</sequence>
<dbReference type="Gene3D" id="3.40.50.2300">
    <property type="match status" value="1"/>
</dbReference>